<name>A0A1Q5PPD7_9ACTO</name>
<dbReference type="EMBL" id="MQSV01000001">
    <property type="protein sequence ID" value="OKL49451.1"/>
    <property type="molecule type" value="Genomic_DNA"/>
</dbReference>
<dbReference type="AlphaFoldDB" id="A0A1Q5PPD7"/>
<feature type="transmembrane region" description="Helical" evidence="1">
    <location>
        <begin position="125"/>
        <end position="147"/>
    </location>
</feature>
<proteinExistence type="predicted"/>
<organism evidence="2 3">
    <name type="scientific">Boudabousia liubingyangii</name>
    <dbReference type="NCBI Taxonomy" id="1921764"/>
    <lineage>
        <taxon>Bacteria</taxon>
        <taxon>Bacillati</taxon>
        <taxon>Actinomycetota</taxon>
        <taxon>Actinomycetes</taxon>
        <taxon>Actinomycetales</taxon>
        <taxon>Actinomycetaceae</taxon>
        <taxon>Boudabousia</taxon>
    </lineage>
</organism>
<feature type="transmembrane region" description="Helical" evidence="1">
    <location>
        <begin position="7"/>
        <end position="25"/>
    </location>
</feature>
<reference evidence="2 3" key="1">
    <citation type="submission" date="2016-11" db="EMBL/GenBank/DDBJ databases">
        <title>Actinomyces gypaetusis sp. nov. isolated from the vulture Gypaetus barbatus in Qinghai Tibet Plateau China.</title>
        <authorList>
            <person name="Meng X."/>
        </authorList>
    </citation>
    <scope>NUCLEOTIDE SEQUENCE [LARGE SCALE GENOMIC DNA]</scope>
    <source>
        <strain evidence="2 3">VUL4_2</strain>
    </source>
</reference>
<dbReference type="STRING" id="1921764.BSR28_02150"/>
<keyword evidence="1" id="KW-0812">Transmembrane</keyword>
<evidence type="ECO:0000256" key="1">
    <source>
        <dbReference type="SAM" id="Phobius"/>
    </source>
</evidence>
<protein>
    <submittedName>
        <fullName evidence="2">Uncharacterized protein</fullName>
    </submittedName>
</protein>
<feature type="transmembrane region" description="Helical" evidence="1">
    <location>
        <begin position="92"/>
        <end position="113"/>
    </location>
</feature>
<accession>A0A1Q5PPD7</accession>
<evidence type="ECO:0000313" key="3">
    <source>
        <dbReference type="Proteomes" id="UP000186785"/>
    </source>
</evidence>
<keyword evidence="3" id="KW-1185">Reference proteome</keyword>
<dbReference type="Proteomes" id="UP000186785">
    <property type="component" value="Unassembled WGS sequence"/>
</dbReference>
<keyword evidence="1" id="KW-1133">Transmembrane helix</keyword>
<keyword evidence="1" id="KW-0472">Membrane</keyword>
<evidence type="ECO:0000313" key="2">
    <source>
        <dbReference type="EMBL" id="OKL49451.1"/>
    </source>
</evidence>
<dbReference type="RefSeq" id="WP_073708342.1">
    <property type="nucleotide sequence ID" value="NZ_MQSV01000001.1"/>
</dbReference>
<comment type="caution">
    <text evidence="2">The sequence shown here is derived from an EMBL/GenBank/DDBJ whole genome shotgun (WGS) entry which is preliminary data.</text>
</comment>
<feature type="transmembrane region" description="Helical" evidence="1">
    <location>
        <begin position="192"/>
        <end position="213"/>
    </location>
</feature>
<sequence length="403" mass="44721">MPRSVNYLGALIFGIWVAFTVFFLINDAPISFESVATATSNVNTTTLIPGSLVGGLASFYTLRLWQNPSQELIKTLRPQKQLKVLTQPGFQLATWAIAGYLTSLAISLIIPLYKGSTPSINLLSTLIPTLLIPYTFACFGSAVATLVPKLFTPPLVIVAIWYLHVQKPPLFQSIFAYTNIGHTMLIDHQTTYLKVLHVLALCIFVSLTSRWLIAALTEVPLKNNLPIGVIAIALGIFTIATEPEEYLEPMPPTAWACLNATDQTTKICTPPEQKYQLPQLTTELNPLIERLKPLSLPTKQLILGPTKNQPDVLLIPSYFNPTEDPVVAAAQSISAALTFCSPYFRELETTEMSAEKVNLYYRLTAYLSNKTTPGALHATYRPPAVNEIKTELHDYFKHYCHVR</sequence>
<gene>
    <name evidence="2" type="ORF">BSR29_00330</name>
</gene>